<feature type="binding site" evidence="5">
    <location>
        <position position="485"/>
    </location>
    <ligand>
        <name>Zn(2+)</name>
        <dbReference type="ChEBI" id="CHEBI:29105"/>
    </ligand>
</feature>
<dbReference type="GO" id="GO:0038023">
    <property type="term" value="F:signaling receptor activity"/>
    <property type="evidence" value="ECO:0007669"/>
    <property type="project" value="TreeGrafter"/>
</dbReference>
<evidence type="ECO:0000256" key="1">
    <source>
        <dbReference type="ARBA" id="ARBA00004141"/>
    </source>
</evidence>
<dbReference type="PANTHER" id="PTHR20855:SF97">
    <property type="entry name" value="ADIPOR-LIKE RECEPTOR IZH3-RELATED"/>
    <property type="match status" value="1"/>
</dbReference>
<name>A0A4S8ZB05_AURPU</name>
<comment type="subcellular location">
    <subcellularLocation>
        <location evidence="1">Membrane</location>
        <topology evidence="1">Multi-pass membrane protein</topology>
    </subcellularLocation>
</comment>
<sequence>MLPTSSTGSSSLLCHIPYSTMATATCTTTMTDSYEEPALGTTSSARLRPVRDGLKKRRHSSYEPQSWSADTDDIQLLVDRFLKELGRRLEFLDSYGQLKFDSSIDRAYSTLHAVHESCSYVSDEVIDAGRRRAKIMVDLLEDRYRDALAKKETLEHKVREGVRLMEKTLVDFETRAYAMRDAGLGAVASDLMDSGRRKMDEGMHKATELVDEGIDKARRAKEAVKTKIDEAVKRAKEQGLITYHDLPDPWRINPHITRGYRFCETKVDCLRSAFSISNETVNIHSHFVGLLIVLSIAFYFYPTSVHFSLSTKSDIFIAAVFFFAASKCLVCSTVWHTMNSISNQTLMERFACIDYTGISLLVAASIMTTEYTAFYCEPISRWIYMGLTAALGVGGVILPWHPTFNRNDLAWARVAFYVTLAGTGALPVTQLIYTRGANWALYFYAPIFKSLFVYFTGALLYAAKVPERFAPGFFDYFGGSHNIWHFAVLGGILFHYSAMQSFFADAFRRADSQCTVY</sequence>
<evidence type="ECO:0000313" key="9">
    <source>
        <dbReference type="Proteomes" id="UP000310421"/>
    </source>
</evidence>
<protein>
    <submittedName>
        <fullName evidence="8">HlyIII-domain-containing protein</fullName>
    </submittedName>
</protein>
<dbReference type="GO" id="GO:0016020">
    <property type="term" value="C:membrane"/>
    <property type="evidence" value="ECO:0007669"/>
    <property type="project" value="UniProtKB-SubCell"/>
</dbReference>
<proteinExistence type="predicted"/>
<evidence type="ECO:0000256" key="7">
    <source>
        <dbReference type="SAM" id="Phobius"/>
    </source>
</evidence>
<keyword evidence="2 7" id="KW-0812">Transmembrane</keyword>
<dbReference type="GO" id="GO:0046872">
    <property type="term" value="F:metal ion binding"/>
    <property type="evidence" value="ECO:0007669"/>
    <property type="project" value="UniProtKB-KW"/>
</dbReference>
<reference evidence="8 9" key="1">
    <citation type="submission" date="2018-10" db="EMBL/GenBank/DDBJ databases">
        <title>Fifty Aureobasidium pullulans genomes reveal a recombining polyextremotolerant generalist.</title>
        <authorList>
            <person name="Gostincar C."/>
            <person name="Turk M."/>
            <person name="Zajc J."/>
            <person name="Gunde-Cimerman N."/>
        </authorList>
    </citation>
    <scope>NUCLEOTIDE SEQUENCE [LARGE SCALE GENOMIC DNA]</scope>
    <source>
        <strain evidence="8 9">EXF-10751</strain>
    </source>
</reference>
<dbReference type="InterPro" id="IPR004254">
    <property type="entry name" value="AdipoR/HlyIII-related"/>
</dbReference>
<feature type="transmembrane region" description="Helical" evidence="7">
    <location>
        <begin position="382"/>
        <end position="402"/>
    </location>
</feature>
<evidence type="ECO:0000256" key="2">
    <source>
        <dbReference type="ARBA" id="ARBA00022692"/>
    </source>
</evidence>
<feature type="region of interest" description="Disordered" evidence="6">
    <location>
        <begin position="35"/>
        <end position="64"/>
    </location>
</feature>
<dbReference type="Proteomes" id="UP000310421">
    <property type="component" value="Unassembled WGS sequence"/>
</dbReference>
<gene>
    <name evidence="8" type="ORF">D6D20_03168</name>
</gene>
<evidence type="ECO:0000256" key="6">
    <source>
        <dbReference type="SAM" id="MobiDB-lite"/>
    </source>
</evidence>
<keyword evidence="3 7" id="KW-1133">Transmembrane helix</keyword>
<feature type="binding site" evidence="5">
    <location>
        <position position="481"/>
    </location>
    <ligand>
        <name>Zn(2+)</name>
        <dbReference type="ChEBI" id="CHEBI:29105"/>
    </ligand>
</feature>
<evidence type="ECO:0000256" key="4">
    <source>
        <dbReference type="ARBA" id="ARBA00023136"/>
    </source>
</evidence>
<feature type="transmembrane region" description="Helical" evidence="7">
    <location>
        <begin position="483"/>
        <end position="503"/>
    </location>
</feature>
<keyword evidence="4 7" id="KW-0472">Membrane</keyword>
<organism evidence="8 9">
    <name type="scientific">Aureobasidium pullulans</name>
    <name type="common">Black yeast</name>
    <name type="synonym">Pullularia pullulans</name>
    <dbReference type="NCBI Taxonomy" id="5580"/>
    <lineage>
        <taxon>Eukaryota</taxon>
        <taxon>Fungi</taxon>
        <taxon>Dikarya</taxon>
        <taxon>Ascomycota</taxon>
        <taxon>Pezizomycotina</taxon>
        <taxon>Dothideomycetes</taxon>
        <taxon>Dothideomycetidae</taxon>
        <taxon>Dothideales</taxon>
        <taxon>Saccotheciaceae</taxon>
        <taxon>Aureobasidium</taxon>
    </lineage>
</organism>
<evidence type="ECO:0000256" key="3">
    <source>
        <dbReference type="ARBA" id="ARBA00022989"/>
    </source>
</evidence>
<keyword evidence="5" id="KW-0479">Metal-binding</keyword>
<dbReference type="GO" id="GO:0006882">
    <property type="term" value="P:intracellular zinc ion homeostasis"/>
    <property type="evidence" value="ECO:0007669"/>
    <property type="project" value="TreeGrafter"/>
</dbReference>
<evidence type="ECO:0000313" key="8">
    <source>
        <dbReference type="EMBL" id="THW64043.1"/>
    </source>
</evidence>
<evidence type="ECO:0000256" key="5">
    <source>
        <dbReference type="PIRSR" id="PIRSR604254-1"/>
    </source>
</evidence>
<feature type="transmembrane region" description="Helical" evidence="7">
    <location>
        <begin position="355"/>
        <end position="375"/>
    </location>
</feature>
<feature type="transmembrane region" description="Helical" evidence="7">
    <location>
        <begin position="283"/>
        <end position="301"/>
    </location>
</feature>
<feature type="binding site" evidence="5">
    <location>
        <position position="336"/>
    </location>
    <ligand>
        <name>Zn(2+)</name>
        <dbReference type="ChEBI" id="CHEBI:29105"/>
    </ligand>
</feature>
<feature type="transmembrane region" description="Helical" evidence="7">
    <location>
        <begin position="414"/>
        <end position="434"/>
    </location>
</feature>
<comment type="caution">
    <text evidence="8">The sequence shown here is derived from an EMBL/GenBank/DDBJ whole genome shotgun (WGS) entry which is preliminary data.</text>
</comment>
<feature type="transmembrane region" description="Helical" evidence="7">
    <location>
        <begin position="441"/>
        <end position="463"/>
    </location>
</feature>
<dbReference type="AlphaFoldDB" id="A0A4S8ZB05"/>
<dbReference type="PANTHER" id="PTHR20855">
    <property type="entry name" value="ADIPOR/PROGESTIN RECEPTOR-RELATED"/>
    <property type="match status" value="1"/>
</dbReference>
<dbReference type="Pfam" id="PF03006">
    <property type="entry name" value="HlyIII"/>
    <property type="match status" value="1"/>
</dbReference>
<dbReference type="EMBL" id="QZAN01000023">
    <property type="protein sequence ID" value="THW64043.1"/>
    <property type="molecule type" value="Genomic_DNA"/>
</dbReference>
<keyword evidence="5" id="KW-0862">Zinc</keyword>
<feature type="transmembrane region" description="Helical" evidence="7">
    <location>
        <begin position="313"/>
        <end position="335"/>
    </location>
</feature>
<accession>A0A4S8ZB05</accession>